<protein>
    <submittedName>
        <fullName evidence="1">Uncharacterized protein</fullName>
    </submittedName>
</protein>
<comment type="caution">
    <text evidence="1">The sequence shown here is derived from an EMBL/GenBank/DDBJ whole genome shotgun (WGS) entry which is preliminary data.</text>
</comment>
<dbReference type="Proteomes" id="UP000265703">
    <property type="component" value="Unassembled WGS sequence"/>
</dbReference>
<accession>A0A397SZ28</accession>
<sequence>MDNLSAISIFDSVIDQQNDVNTKSIEDKKIGDFISEELANVSDLVIVQPKQCKPLQIKEVTTKVNHQEGSLEDRKMDAFLDEVHKKKVAEELILKESSAESVMSSHLFDKAEKTSQKEKLQWYYYSEEYKKRVVIFSSKNNISD</sequence>
<dbReference type="EMBL" id="QKYT01000185">
    <property type="protein sequence ID" value="RIA90289.1"/>
    <property type="molecule type" value="Genomic_DNA"/>
</dbReference>
<dbReference type="OrthoDB" id="2411763at2759"/>
<evidence type="ECO:0000313" key="2">
    <source>
        <dbReference type="Proteomes" id="UP000265703"/>
    </source>
</evidence>
<keyword evidence="2" id="KW-1185">Reference proteome</keyword>
<dbReference type="AlphaFoldDB" id="A0A397SZ28"/>
<organism evidence="1 2">
    <name type="scientific">Glomus cerebriforme</name>
    <dbReference type="NCBI Taxonomy" id="658196"/>
    <lineage>
        <taxon>Eukaryota</taxon>
        <taxon>Fungi</taxon>
        <taxon>Fungi incertae sedis</taxon>
        <taxon>Mucoromycota</taxon>
        <taxon>Glomeromycotina</taxon>
        <taxon>Glomeromycetes</taxon>
        <taxon>Glomerales</taxon>
        <taxon>Glomeraceae</taxon>
        <taxon>Glomus</taxon>
    </lineage>
</organism>
<evidence type="ECO:0000313" key="1">
    <source>
        <dbReference type="EMBL" id="RIA90289.1"/>
    </source>
</evidence>
<gene>
    <name evidence="1" type="ORF">C1645_737933</name>
</gene>
<reference evidence="1 2" key="1">
    <citation type="submission" date="2018-06" db="EMBL/GenBank/DDBJ databases">
        <title>Comparative genomics reveals the genomic features of Rhizophagus irregularis, R. cerebriforme, R. diaphanum and Gigaspora rosea, and their symbiotic lifestyle signature.</title>
        <authorList>
            <person name="Morin E."/>
            <person name="San Clemente H."/>
            <person name="Chen E.C.H."/>
            <person name="De La Providencia I."/>
            <person name="Hainaut M."/>
            <person name="Kuo A."/>
            <person name="Kohler A."/>
            <person name="Murat C."/>
            <person name="Tang N."/>
            <person name="Roy S."/>
            <person name="Loubradou J."/>
            <person name="Henrissat B."/>
            <person name="Grigoriev I.V."/>
            <person name="Corradi N."/>
            <person name="Roux C."/>
            <person name="Martin F.M."/>
        </authorList>
    </citation>
    <scope>NUCLEOTIDE SEQUENCE [LARGE SCALE GENOMIC DNA]</scope>
    <source>
        <strain evidence="1 2">DAOM 227022</strain>
    </source>
</reference>
<proteinExistence type="predicted"/>
<name>A0A397SZ28_9GLOM</name>